<dbReference type="InterPro" id="IPR040378">
    <property type="entry name" value="BASL"/>
</dbReference>
<accession>A0AAN9L9P8</accession>
<dbReference type="PANTHER" id="PTHR33914:SF3">
    <property type="entry name" value="PROTEIN BREAKING OF ASYMMETRY IN THE STOMATAL LINEAGE"/>
    <property type="match status" value="1"/>
</dbReference>
<proteinExistence type="predicted"/>
<comment type="caution">
    <text evidence="1">The sequence shown here is derived from an EMBL/GenBank/DDBJ whole genome shotgun (WGS) entry which is preliminary data.</text>
</comment>
<dbReference type="AlphaFoldDB" id="A0AAN9L9P8"/>
<dbReference type="EMBL" id="JAYMYQ010000005">
    <property type="protein sequence ID" value="KAK7330264.1"/>
    <property type="molecule type" value="Genomic_DNA"/>
</dbReference>
<organism evidence="1 2">
    <name type="scientific">Canavalia gladiata</name>
    <name type="common">Sword bean</name>
    <name type="synonym">Dolichos gladiatus</name>
    <dbReference type="NCBI Taxonomy" id="3824"/>
    <lineage>
        <taxon>Eukaryota</taxon>
        <taxon>Viridiplantae</taxon>
        <taxon>Streptophyta</taxon>
        <taxon>Embryophyta</taxon>
        <taxon>Tracheophyta</taxon>
        <taxon>Spermatophyta</taxon>
        <taxon>Magnoliopsida</taxon>
        <taxon>eudicotyledons</taxon>
        <taxon>Gunneridae</taxon>
        <taxon>Pentapetalae</taxon>
        <taxon>rosids</taxon>
        <taxon>fabids</taxon>
        <taxon>Fabales</taxon>
        <taxon>Fabaceae</taxon>
        <taxon>Papilionoideae</taxon>
        <taxon>50 kb inversion clade</taxon>
        <taxon>NPAAA clade</taxon>
        <taxon>indigoferoid/millettioid clade</taxon>
        <taxon>Phaseoleae</taxon>
        <taxon>Canavalia</taxon>
    </lineage>
</organism>
<dbReference type="PANTHER" id="PTHR33914">
    <property type="entry name" value="18S PRE-RIBOSOMAL ASSEMBLY PROTEIN GAR2-LIKE PROTEIN"/>
    <property type="match status" value="1"/>
</dbReference>
<sequence length="272" mass="31039">MSIMTRLLRWSVRDWASCFSACTLPLDDHEVTSTPQVAVKNMAFDKKNEKSFNSICKNNISRADKKYNKKRQLKNPIMEDKLEGVPSGNRFDHSSWSLSTDEDYIVFCFGEDGSVDVVKDDNSETLPRDLDGMQKNSTPVHGKVKYGENVDQVSGHNIHEIRSNANQQNNDEEVQCHYPGNCLQEEEKEMVHMDKERSDTIRRACQVVGIKDQGMVSAKSRDSDQSEGSRGSFAFPVLGWDWIGSPVQMPKSEGFHLRKHKAPSVRFHCYRF</sequence>
<gene>
    <name evidence="1" type="ORF">VNO77_24453</name>
</gene>
<evidence type="ECO:0000313" key="2">
    <source>
        <dbReference type="Proteomes" id="UP001367508"/>
    </source>
</evidence>
<reference evidence="1 2" key="1">
    <citation type="submission" date="2024-01" db="EMBL/GenBank/DDBJ databases">
        <title>The genomes of 5 underutilized Papilionoideae crops provide insights into root nodulation and disease resistanc.</title>
        <authorList>
            <person name="Jiang F."/>
        </authorList>
    </citation>
    <scope>NUCLEOTIDE SEQUENCE [LARGE SCALE GENOMIC DNA]</scope>
    <source>
        <strain evidence="1">LVBAO_FW01</strain>
        <tissue evidence="1">Leaves</tissue>
    </source>
</reference>
<evidence type="ECO:0008006" key="3">
    <source>
        <dbReference type="Google" id="ProtNLM"/>
    </source>
</evidence>
<name>A0AAN9L9P8_CANGL</name>
<keyword evidence="2" id="KW-1185">Reference proteome</keyword>
<dbReference type="Proteomes" id="UP001367508">
    <property type="component" value="Unassembled WGS sequence"/>
</dbReference>
<dbReference type="GO" id="GO:0009786">
    <property type="term" value="P:regulation of asymmetric cell division"/>
    <property type="evidence" value="ECO:0007669"/>
    <property type="project" value="InterPro"/>
</dbReference>
<protein>
    <recommendedName>
        <fullName evidence="3">Protein BREAKING OF ASYMMETRY IN THE STOMATAL LINEAGE</fullName>
    </recommendedName>
</protein>
<evidence type="ECO:0000313" key="1">
    <source>
        <dbReference type="EMBL" id="KAK7330264.1"/>
    </source>
</evidence>